<organism evidence="10 11">
    <name type="scientific">Pyricularia grisea</name>
    <name type="common">Crabgrass-specific blast fungus</name>
    <name type="synonym">Magnaporthe grisea</name>
    <dbReference type="NCBI Taxonomy" id="148305"/>
    <lineage>
        <taxon>Eukaryota</taxon>
        <taxon>Fungi</taxon>
        <taxon>Dikarya</taxon>
        <taxon>Ascomycota</taxon>
        <taxon>Pezizomycotina</taxon>
        <taxon>Sordariomycetes</taxon>
        <taxon>Sordariomycetidae</taxon>
        <taxon>Magnaporthales</taxon>
        <taxon>Pyriculariaceae</taxon>
        <taxon>Pyricularia</taxon>
    </lineage>
</organism>
<feature type="transmembrane region" description="Helical" evidence="8">
    <location>
        <begin position="332"/>
        <end position="357"/>
    </location>
</feature>
<keyword evidence="3 8" id="KW-0812">Transmembrane</keyword>
<dbReference type="Pfam" id="PF00324">
    <property type="entry name" value="AA_permease"/>
    <property type="match status" value="1"/>
</dbReference>
<evidence type="ECO:0000256" key="2">
    <source>
        <dbReference type="ARBA" id="ARBA00022448"/>
    </source>
</evidence>
<feature type="domain" description="Amino acid permease/ SLC12A" evidence="9">
    <location>
        <begin position="44"/>
        <end position="508"/>
    </location>
</feature>
<name>A0A6P8BDC7_PYRGI</name>
<feature type="transmembrane region" description="Helical" evidence="8">
    <location>
        <begin position="278"/>
        <end position="300"/>
    </location>
</feature>
<keyword evidence="6 8" id="KW-0472">Membrane</keyword>
<dbReference type="PANTHER" id="PTHR43341:SF4">
    <property type="entry name" value="ARGININE PERMEASE CAN1-RELATED"/>
    <property type="match status" value="1"/>
</dbReference>
<reference evidence="11" key="2">
    <citation type="submission" date="2019-10" db="EMBL/GenBank/DDBJ databases">
        <authorList>
            <consortium name="NCBI Genome Project"/>
        </authorList>
    </citation>
    <scope>NUCLEOTIDE SEQUENCE</scope>
    <source>
        <strain evidence="11">NI907</strain>
    </source>
</reference>
<dbReference type="GO" id="GO:0015171">
    <property type="term" value="F:amino acid transmembrane transporter activity"/>
    <property type="evidence" value="ECO:0007669"/>
    <property type="project" value="TreeGrafter"/>
</dbReference>
<keyword evidence="10" id="KW-1185">Reference proteome</keyword>
<evidence type="ECO:0000256" key="8">
    <source>
        <dbReference type="SAM" id="Phobius"/>
    </source>
</evidence>
<feature type="transmembrane region" description="Helical" evidence="8">
    <location>
        <begin position="123"/>
        <end position="144"/>
    </location>
</feature>
<evidence type="ECO:0000256" key="1">
    <source>
        <dbReference type="ARBA" id="ARBA00004141"/>
    </source>
</evidence>
<sequence>MGDSIQPTHKSDAGPKGQLDNDFEKQVGRVEMTADLKRRLGTRHLMMLGVGGTIGTGLFIGTGSAVAKAGPAGCLLAFIWVGTLVYSVMVGLAEMATYMPVTGGFTVYASRFVDPSLGFAMGYIYWFSWCITFALEMTITGLIIRYWLPQVSLSIFVGVFWVAITALNVLPIKMYGEIEMWLSSIKVITVIGFIIFGICIDAGAGQDGVIGVKNWQNPGAFAPYLLTQMGNNEALAKFAGFWAVLVQAGFSYQGTELVGVGAGETHNPRKTVPLAIKWVFWSIVTLFVLTVFIIGLLIPYTNETLSSGENNASGSPFVIAVDLAGVRVLPHIINAVLLTVVLSAAIANVYSGSRVLVGLAEERLAPRWMMKTTSWGVPYYAIACTAIWGVLGFLNESEGGTTVFNWLMNISGVAGFISWTSINVSHLFFRRALSVQGIPAEQLPYQAPGQPWLTWYGIFFNLLIIITQGFTSFLPWSVTEFFVAYVSLILFALLYIGHKAWTRCGFVKSHEADLITGTYPVDWE</sequence>
<dbReference type="AlphaFoldDB" id="A0A6P8BDC7"/>
<dbReference type="Gene3D" id="1.20.1740.10">
    <property type="entry name" value="Amino acid/polyamine transporter I"/>
    <property type="match status" value="1"/>
</dbReference>
<feature type="transmembrane region" description="Helical" evidence="8">
    <location>
        <begin position="184"/>
        <end position="204"/>
    </location>
</feature>
<keyword evidence="4" id="KW-0029">Amino-acid transport</keyword>
<evidence type="ECO:0000256" key="7">
    <source>
        <dbReference type="SAM" id="MobiDB-lite"/>
    </source>
</evidence>
<keyword evidence="2" id="KW-0813">Transport</keyword>
<feature type="transmembrane region" description="Helical" evidence="8">
    <location>
        <begin position="151"/>
        <end position="172"/>
    </location>
</feature>
<evidence type="ECO:0000256" key="6">
    <source>
        <dbReference type="ARBA" id="ARBA00023136"/>
    </source>
</evidence>
<comment type="subcellular location">
    <subcellularLocation>
        <location evidence="1">Membrane</location>
        <topology evidence="1">Multi-pass membrane protein</topology>
    </subcellularLocation>
</comment>
<proteinExistence type="predicted"/>
<dbReference type="GO" id="GO:0016020">
    <property type="term" value="C:membrane"/>
    <property type="evidence" value="ECO:0007669"/>
    <property type="project" value="UniProtKB-SubCell"/>
</dbReference>
<feature type="transmembrane region" description="Helical" evidence="8">
    <location>
        <begin position="45"/>
        <end position="67"/>
    </location>
</feature>
<feature type="transmembrane region" description="Helical" evidence="8">
    <location>
        <begin position="476"/>
        <end position="496"/>
    </location>
</feature>
<dbReference type="RefSeq" id="XP_030985197.1">
    <property type="nucleotide sequence ID" value="XM_031123502.1"/>
</dbReference>
<evidence type="ECO:0000313" key="10">
    <source>
        <dbReference type="Proteomes" id="UP000515153"/>
    </source>
</evidence>
<evidence type="ECO:0000256" key="5">
    <source>
        <dbReference type="ARBA" id="ARBA00022989"/>
    </source>
</evidence>
<dbReference type="PROSITE" id="PS00218">
    <property type="entry name" value="AMINO_ACID_PERMEASE_1"/>
    <property type="match status" value="1"/>
</dbReference>
<protein>
    <recommendedName>
        <fullName evidence="9">Amino acid permease/ SLC12A domain-containing protein</fullName>
    </recommendedName>
</protein>
<dbReference type="Proteomes" id="UP000515153">
    <property type="component" value="Unplaced"/>
</dbReference>
<feature type="transmembrane region" description="Helical" evidence="8">
    <location>
        <begin position="452"/>
        <end position="470"/>
    </location>
</feature>
<feature type="transmembrane region" description="Helical" evidence="8">
    <location>
        <begin position="377"/>
        <end position="394"/>
    </location>
</feature>
<dbReference type="InterPro" id="IPR050524">
    <property type="entry name" value="APC_YAT"/>
</dbReference>
<dbReference type="PANTHER" id="PTHR43341">
    <property type="entry name" value="AMINO ACID PERMEASE"/>
    <property type="match status" value="1"/>
</dbReference>
<dbReference type="GeneID" id="41958412"/>
<dbReference type="PIRSF" id="PIRSF006060">
    <property type="entry name" value="AA_transporter"/>
    <property type="match status" value="1"/>
</dbReference>
<dbReference type="InterPro" id="IPR004840">
    <property type="entry name" value="Amino_acid_permease_CS"/>
</dbReference>
<feature type="transmembrane region" description="Helical" evidence="8">
    <location>
        <begin position="74"/>
        <end position="93"/>
    </location>
</feature>
<evidence type="ECO:0000256" key="3">
    <source>
        <dbReference type="ARBA" id="ARBA00022692"/>
    </source>
</evidence>
<gene>
    <name evidence="11" type="ORF">PgNI_03447</name>
</gene>
<keyword evidence="5 8" id="KW-1133">Transmembrane helix</keyword>
<evidence type="ECO:0000256" key="4">
    <source>
        <dbReference type="ARBA" id="ARBA00022970"/>
    </source>
</evidence>
<evidence type="ECO:0000313" key="11">
    <source>
        <dbReference type="RefSeq" id="XP_030985197.1"/>
    </source>
</evidence>
<reference evidence="11" key="1">
    <citation type="journal article" date="2019" name="Mol. Biol. Evol.">
        <title>Blast fungal genomes show frequent chromosomal changes, gene gains and losses, and effector gene turnover.</title>
        <authorList>
            <person name="Gomez Luciano L.B."/>
            <person name="Jason Tsai I."/>
            <person name="Chuma I."/>
            <person name="Tosa Y."/>
            <person name="Chen Y.H."/>
            <person name="Li J.Y."/>
            <person name="Li M.Y."/>
            <person name="Jade Lu M.Y."/>
            <person name="Nakayashiki H."/>
            <person name="Li W.H."/>
        </authorList>
    </citation>
    <scope>NUCLEOTIDE SEQUENCE</scope>
    <source>
        <strain evidence="11">NI907</strain>
    </source>
</reference>
<feature type="transmembrane region" description="Helical" evidence="8">
    <location>
        <begin position="406"/>
        <end position="429"/>
    </location>
</feature>
<dbReference type="FunFam" id="1.20.1740.10:FF:000006">
    <property type="entry name" value="General amino acid permease"/>
    <property type="match status" value="1"/>
</dbReference>
<accession>A0A6P8BDC7</accession>
<evidence type="ECO:0000259" key="9">
    <source>
        <dbReference type="Pfam" id="PF00324"/>
    </source>
</evidence>
<dbReference type="KEGG" id="pgri:PgNI_03447"/>
<dbReference type="InterPro" id="IPR004841">
    <property type="entry name" value="AA-permease/SLC12A_dom"/>
</dbReference>
<reference evidence="11" key="3">
    <citation type="submission" date="2025-08" db="UniProtKB">
        <authorList>
            <consortium name="RefSeq"/>
        </authorList>
    </citation>
    <scope>IDENTIFICATION</scope>
    <source>
        <strain evidence="11">NI907</strain>
    </source>
</reference>
<feature type="region of interest" description="Disordered" evidence="7">
    <location>
        <begin position="1"/>
        <end position="21"/>
    </location>
</feature>